<gene>
    <name evidence="3" type="ORF">J2Z77_003823</name>
</gene>
<feature type="compositionally biased region" description="Low complexity" evidence="1">
    <location>
        <begin position="70"/>
        <end position="86"/>
    </location>
</feature>
<evidence type="ECO:0000256" key="1">
    <source>
        <dbReference type="SAM" id="MobiDB-lite"/>
    </source>
</evidence>
<dbReference type="Pfam" id="PF00652">
    <property type="entry name" value="Ricin_B_lectin"/>
    <property type="match status" value="1"/>
</dbReference>
<dbReference type="Gene3D" id="2.80.10.50">
    <property type="match status" value="2"/>
</dbReference>
<accession>A0ABS4L7B3</accession>
<name>A0ABS4L7B3_STRAV</name>
<keyword evidence="4" id="KW-1185">Reference proteome</keyword>
<feature type="region of interest" description="Disordered" evidence="1">
    <location>
        <begin position="67"/>
        <end position="90"/>
    </location>
</feature>
<evidence type="ECO:0000313" key="4">
    <source>
        <dbReference type="Proteomes" id="UP001519310"/>
    </source>
</evidence>
<proteinExistence type="predicted"/>
<dbReference type="InterPro" id="IPR035992">
    <property type="entry name" value="Ricin_B-like_lectins"/>
</dbReference>
<reference evidence="3 4" key="1">
    <citation type="submission" date="2021-03" db="EMBL/GenBank/DDBJ databases">
        <title>Genomic Encyclopedia of Type Strains, Phase IV (KMG-IV): sequencing the most valuable type-strain genomes for metagenomic binning, comparative biology and taxonomic classification.</title>
        <authorList>
            <person name="Goeker M."/>
        </authorList>
    </citation>
    <scope>NUCLEOTIDE SEQUENCE [LARGE SCALE GENOMIC DNA]</scope>
    <source>
        <strain evidence="3 4">DSM 40526</strain>
    </source>
</reference>
<dbReference type="PROSITE" id="PS50231">
    <property type="entry name" value="RICIN_B_LECTIN"/>
    <property type="match status" value="1"/>
</dbReference>
<dbReference type="EMBL" id="JAGGLQ010000006">
    <property type="protein sequence ID" value="MBP2038016.1"/>
    <property type="molecule type" value="Genomic_DNA"/>
</dbReference>
<feature type="compositionally biased region" description="Basic and acidic residues" evidence="1">
    <location>
        <begin position="1"/>
        <end position="20"/>
    </location>
</feature>
<organism evidence="3 4">
    <name type="scientific">Streptomyces avidinii</name>
    <dbReference type="NCBI Taxonomy" id="1895"/>
    <lineage>
        <taxon>Bacteria</taxon>
        <taxon>Bacillati</taxon>
        <taxon>Actinomycetota</taxon>
        <taxon>Actinomycetes</taxon>
        <taxon>Kitasatosporales</taxon>
        <taxon>Streptomycetaceae</taxon>
        <taxon>Streptomyces</taxon>
    </lineage>
</organism>
<protein>
    <recommendedName>
        <fullName evidence="2">Ricin B lectin domain-containing protein</fullName>
    </recommendedName>
</protein>
<dbReference type="InterPro" id="IPR000772">
    <property type="entry name" value="Ricin_B_lectin"/>
</dbReference>
<evidence type="ECO:0000259" key="2">
    <source>
        <dbReference type="Pfam" id="PF00652"/>
    </source>
</evidence>
<sequence length="237" mass="24596">MTGSEREPGPAPADGRRGDAFHGPAGVQRGSGNLQVNIHEHRVGILSACAVALVCVATVIAVRVGGDQGTGAAAPPAGRTATTPGAAREDPSALTGHLVNDGSGLCLRAPGAGEGLVPVQDNCTADTDRTWTLAPQDGGSTRTLRNAHSGMCVAVAGEENLAPVRQFACIAGQRGQRWELLWGKDTRAGHFVLRNAGNAKCLLVQGREQALPAAQNSCGEEYDDQWWHLVPRQEGSS</sequence>
<feature type="domain" description="Ricin B lectin" evidence="2">
    <location>
        <begin position="95"/>
        <end position="227"/>
    </location>
</feature>
<dbReference type="Proteomes" id="UP001519310">
    <property type="component" value="Unassembled WGS sequence"/>
</dbReference>
<evidence type="ECO:0000313" key="3">
    <source>
        <dbReference type="EMBL" id="MBP2038016.1"/>
    </source>
</evidence>
<dbReference type="CDD" id="cd00161">
    <property type="entry name" value="beta-trefoil_Ricin-like"/>
    <property type="match status" value="1"/>
</dbReference>
<feature type="region of interest" description="Disordered" evidence="1">
    <location>
        <begin position="1"/>
        <end position="28"/>
    </location>
</feature>
<comment type="caution">
    <text evidence="3">The sequence shown here is derived from an EMBL/GenBank/DDBJ whole genome shotgun (WGS) entry which is preliminary data.</text>
</comment>
<dbReference type="SUPFAM" id="SSF50370">
    <property type="entry name" value="Ricin B-like lectins"/>
    <property type="match status" value="1"/>
</dbReference>
<dbReference type="RefSeq" id="WP_189969636.1">
    <property type="nucleotide sequence ID" value="NZ_BMVL01000006.1"/>
</dbReference>